<dbReference type="EMBL" id="CAJNRG010001640">
    <property type="protein sequence ID" value="CAF2036174.1"/>
    <property type="molecule type" value="Genomic_DNA"/>
</dbReference>
<evidence type="ECO:0000313" key="3">
    <source>
        <dbReference type="Proteomes" id="UP000663887"/>
    </source>
</evidence>
<feature type="compositionally biased region" description="Polar residues" evidence="1">
    <location>
        <begin position="102"/>
        <end position="117"/>
    </location>
</feature>
<proteinExistence type="predicted"/>
<accession>A0A816NL47</accession>
<organism evidence="2 3">
    <name type="scientific">Rotaria magnacalcarata</name>
    <dbReference type="NCBI Taxonomy" id="392030"/>
    <lineage>
        <taxon>Eukaryota</taxon>
        <taxon>Metazoa</taxon>
        <taxon>Spiralia</taxon>
        <taxon>Gnathifera</taxon>
        <taxon>Rotifera</taxon>
        <taxon>Eurotatoria</taxon>
        <taxon>Bdelloidea</taxon>
        <taxon>Philodinida</taxon>
        <taxon>Philodinidae</taxon>
        <taxon>Rotaria</taxon>
    </lineage>
</organism>
<name>A0A816NL47_9BILA</name>
<dbReference type="AlphaFoldDB" id="A0A816NL47"/>
<dbReference type="Proteomes" id="UP000663887">
    <property type="component" value="Unassembled WGS sequence"/>
</dbReference>
<comment type="caution">
    <text evidence="2">The sequence shown here is derived from an EMBL/GenBank/DDBJ whole genome shotgun (WGS) entry which is preliminary data.</text>
</comment>
<reference evidence="2" key="1">
    <citation type="submission" date="2021-02" db="EMBL/GenBank/DDBJ databases">
        <authorList>
            <person name="Nowell W R."/>
        </authorList>
    </citation>
    <scope>NUCLEOTIDE SEQUENCE</scope>
</reference>
<sequence length="117" mass="13519">MKDYNHRMNDKLDRINERVNNTALDTELQHETLLKLLPNLVEIVEKFIWAIMSQNVVGLREKQPQLQKLFNGLESSLSYLKSDYSTRRKRISSPPPRLSPSEDSTTTFNKTATNASI</sequence>
<evidence type="ECO:0000313" key="2">
    <source>
        <dbReference type="EMBL" id="CAF2036174.1"/>
    </source>
</evidence>
<feature type="region of interest" description="Disordered" evidence="1">
    <location>
        <begin position="84"/>
        <end position="117"/>
    </location>
</feature>
<gene>
    <name evidence="2" type="ORF">XDN619_LOCUS5961</name>
</gene>
<protein>
    <submittedName>
        <fullName evidence="2">Uncharacterized protein</fullName>
    </submittedName>
</protein>
<evidence type="ECO:0000256" key="1">
    <source>
        <dbReference type="SAM" id="MobiDB-lite"/>
    </source>
</evidence>